<dbReference type="InterPro" id="IPR001544">
    <property type="entry name" value="Aminotrans_IV"/>
</dbReference>
<keyword evidence="2" id="KW-1185">Reference proteome</keyword>
<name>A0ABP5MPS9_9MICO</name>
<proteinExistence type="predicted"/>
<dbReference type="InterPro" id="IPR036038">
    <property type="entry name" value="Aminotransferase-like"/>
</dbReference>
<dbReference type="Gene3D" id="3.20.10.10">
    <property type="entry name" value="D-amino Acid Aminotransferase, subunit A, domain 2"/>
    <property type="match status" value="1"/>
</dbReference>
<comment type="caution">
    <text evidence="1">The sequence shown here is derived from an EMBL/GenBank/DDBJ whole genome shotgun (WGS) entry which is preliminary data.</text>
</comment>
<dbReference type="GO" id="GO:0008483">
    <property type="term" value="F:transaminase activity"/>
    <property type="evidence" value="ECO:0007669"/>
    <property type="project" value="UniProtKB-KW"/>
</dbReference>
<dbReference type="RefSeq" id="WP_344343800.1">
    <property type="nucleotide sequence ID" value="NZ_BAAAQT010000006.1"/>
</dbReference>
<keyword evidence="1" id="KW-0808">Transferase</keyword>
<sequence>MSGAGATTSPPARSLGFDGTRFVPVPTPTGDPLVADSWLVDDGAVVGWSTHVERFVASVRAQGGDEPLAARAARAVPAAVPATGAWFPRLDWPRTARHDGPVLHVRPAPALGRRARVRTAATDPRTAPTLKGPDLAALWALRDAAVAEGADEAAIVVDGAIVDGATSAILWWRGDVLHAPPAARERVASVTARQVAAVALALGTAVVEEDATPASLAGAEVWIVNALHGVRGVTAWSEPDGTHHAVAEPARADAWHAALERLRRPWT</sequence>
<dbReference type="SUPFAM" id="SSF56752">
    <property type="entry name" value="D-aminoacid aminotransferase-like PLP-dependent enzymes"/>
    <property type="match status" value="1"/>
</dbReference>
<dbReference type="Pfam" id="PF01063">
    <property type="entry name" value="Aminotran_4"/>
    <property type="match status" value="1"/>
</dbReference>
<organism evidence="1 2">
    <name type="scientific">Agrococcus versicolor</name>
    <dbReference type="NCBI Taxonomy" id="501482"/>
    <lineage>
        <taxon>Bacteria</taxon>
        <taxon>Bacillati</taxon>
        <taxon>Actinomycetota</taxon>
        <taxon>Actinomycetes</taxon>
        <taxon>Micrococcales</taxon>
        <taxon>Microbacteriaceae</taxon>
        <taxon>Agrococcus</taxon>
    </lineage>
</organism>
<accession>A0ABP5MPS9</accession>
<dbReference type="Proteomes" id="UP001501599">
    <property type="component" value="Unassembled WGS sequence"/>
</dbReference>
<gene>
    <name evidence="1" type="ORF">GCM10009846_23390</name>
</gene>
<dbReference type="EMBL" id="BAAAQT010000006">
    <property type="protein sequence ID" value="GAA2175055.1"/>
    <property type="molecule type" value="Genomic_DNA"/>
</dbReference>
<keyword evidence="1" id="KW-0032">Aminotransferase</keyword>
<evidence type="ECO:0000313" key="1">
    <source>
        <dbReference type="EMBL" id="GAA2175055.1"/>
    </source>
</evidence>
<protein>
    <submittedName>
        <fullName evidence="1">Aminotransferase class IV</fullName>
    </submittedName>
</protein>
<reference evidence="2" key="1">
    <citation type="journal article" date="2019" name="Int. J. Syst. Evol. Microbiol.">
        <title>The Global Catalogue of Microorganisms (GCM) 10K type strain sequencing project: providing services to taxonomists for standard genome sequencing and annotation.</title>
        <authorList>
            <consortium name="The Broad Institute Genomics Platform"/>
            <consortium name="The Broad Institute Genome Sequencing Center for Infectious Disease"/>
            <person name="Wu L."/>
            <person name="Ma J."/>
        </authorList>
    </citation>
    <scope>NUCLEOTIDE SEQUENCE [LARGE SCALE GENOMIC DNA]</scope>
    <source>
        <strain evidence="2">JCM 16026</strain>
    </source>
</reference>
<evidence type="ECO:0000313" key="2">
    <source>
        <dbReference type="Proteomes" id="UP001501599"/>
    </source>
</evidence>
<dbReference type="InterPro" id="IPR043132">
    <property type="entry name" value="BCAT-like_C"/>
</dbReference>